<dbReference type="AlphaFoldDB" id="A0A075AZ64"/>
<sequence>MTSFYVMYGNVNGEIFLGNKDQEYAPTTSYVIGIKNGAKIKYFEDFALFENDIIVPLVEQKIQKYFKNRNFSLEGAKTIVPFEEYLIEDFQVKFKGAFNNPKPFKVATGMRSVLSIPRLFHYSKVKVDWFVKFSDLPDPNKYLVGTPIELKSKCIDYSKPLVVDWLLKSAETGKEIKVGSSDLCSEKFVFKVTDEEFNQVGFKYLSSEHFVTLDVANVQAFDP</sequence>
<gene>
    <name evidence="1" type="ORF">O9G_006230</name>
</gene>
<protein>
    <submittedName>
        <fullName evidence="1">Uncharacterized protein</fullName>
    </submittedName>
</protein>
<organism evidence="1 2">
    <name type="scientific">Rozella allomycis (strain CSF55)</name>
    <dbReference type="NCBI Taxonomy" id="988480"/>
    <lineage>
        <taxon>Eukaryota</taxon>
        <taxon>Fungi</taxon>
        <taxon>Fungi incertae sedis</taxon>
        <taxon>Cryptomycota</taxon>
        <taxon>Cryptomycota incertae sedis</taxon>
        <taxon>Rozella</taxon>
    </lineage>
</organism>
<dbReference type="Proteomes" id="UP000030755">
    <property type="component" value="Unassembled WGS sequence"/>
</dbReference>
<evidence type="ECO:0000313" key="2">
    <source>
        <dbReference type="Proteomes" id="UP000030755"/>
    </source>
</evidence>
<proteinExistence type="predicted"/>
<dbReference type="EMBL" id="KE561027">
    <property type="protein sequence ID" value="EPZ33859.1"/>
    <property type="molecule type" value="Genomic_DNA"/>
</dbReference>
<accession>A0A075AZ64</accession>
<name>A0A075AZ64_ROZAC</name>
<keyword evidence="2" id="KW-1185">Reference proteome</keyword>
<dbReference type="HOGENOM" id="CLU_074273_0_0_1"/>
<reference evidence="1 2" key="1">
    <citation type="journal article" date="2013" name="Curr. Biol.">
        <title>Shared signatures of parasitism and phylogenomics unite Cryptomycota and microsporidia.</title>
        <authorList>
            <person name="James T.Y."/>
            <person name="Pelin A."/>
            <person name="Bonen L."/>
            <person name="Ahrendt S."/>
            <person name="Sain D."/>
            <person name="Corradi N."/>
            <person name="Stajich J.E."/>
        </authorList>
    </citation>
    <scope>NUCLEOTIDE SEQUENCE [LARGE SCALE GENOMIC DNA]</scope>
    <source>
        <strain evidence="1 2">CSF55</strain>
    </source>
</reference>
<feature type="non-terminal residue" evidence="1">
    <location>
        <position position="223"/>
    </location>
</feature>
<evidence type="ECO:0000313" key="1">
    <source>
        <dbReference type="EMBL" id="EPZ33859.1"/>
    </source>
</evidence>